<dbReference type="PANTHER" id="PTHR12534:SF0">
    <property type="entry name" value="SMALL RIBOSOMAL SUBUNIT PROTEIN US2M"/>
    <property type="match status" value="1"/>
</dbReference>
<sequence>MNMKSLMNTKFSLTSILKVGGHLGRPEVHRSQKSLCIGQKNGFWIYDGEVMKQSLQVSYLYLKYFMDRKEPILVINQEDSLKKGVRVFCNKLGFYHMQEKWMGGLLTNWGQAKKQRKNFLKVRKTHGEILEKNKDRLYLKVKDRFEGLEDMPRRPSLCIILDIQDSEYAFKEALKLKIPVMAFVNTDDSLEGISFPIFGANKSLRWVRWVFNLFLYWYSKEEGKGWEKTLPKNKNLSEKKRINHEKT</sequence>
<dbReference type="SUPFAM" id="SSF52313">
    <property type="entry name" value="Ribosomal protein S2"/>
    <property type="match status" value="1"/>
</dbReference>
<evidence type="ECO:0000313" key="2">
    <source>
        <dbReference type="EMBL" id="QBX98471.1"/>
    </source>
</evidence>
<name>A0A4D6C462_9CHLO</name>
<protein>
    <submittedName>
        <fullName evidence="2">Ribosomal protein S2</fullName>
    </submittedName>
</protein>
<comment type="similarity">
    <text evidence="1">Belongs to the universal ribosomal protein uS2 family.</text>
</comment>
<dbReference type="NCBIfam" id="TIGR01011">
    <property type="entry name" value="rpsB_bact"/>
    <property type="match status" value="1"/>
</dbReference>
<proteinExistence type="inferred from homology"/>
<dbReference type="InterPro" id="IPR023591">
    <property type="entry name" value="Ribosomal_uS2_flav_dom_sf"/>
</dbReference>
<keyword evidence="2" id="KW-0496">Mitochondrion</keyword>
<reference evidence="2" key="1">
    <citation type="journal article" date="2019" name="Genome Biol. Evol.">
        <title>Tracing the Evolution of the Plastome and Mitogenome in the Chloropicophyceae Uncovered Convergent tRNA Gene Losses and a Variant Plastid Genetic Code.</title>
        <authorList>
            <person name="Turmel M."/>
            <person name="Dos Santos A.L."/>
            <person name="Otis C."/>
            <person name="Sergerie R."/>
            <person name="Lemieux C."/>
        </authorList>
    </citation>
    <scope>NUCLEOTIDE SEQUENCE</scope>
</reference>
<dbReference type="PRINTS" id="PR00395">
    <property type="entry name" value="RIBOSOMALS2"/>
</dbReference>
<dbReference type="EMBL" id="MK085998">
    <property type="protein sequence ID" value="QBX98471.1"/>
    <property type="molecule type" value="Genomic_DNA"/>
</dbReference>
<gene>
    <name evidence="2" type="primary">rps2</name>
</gene>
<dbReference type="GeneID" id="40351409"/>
<dbReference type="PANTHER" id="PTHR12534">
    <property type="entry name" value="30S RIBOSOMAL PROTEIN S2 PROKARYOTIC AND ORGANELLAR"/>
    <property type="match status" value="1"/>
</dbReference>
<organism evidence="2">
    <name type="scientific">Chloropicon primus</name>
    <dbReference type="NCBI Taxonomy" id="1764295"/>
    <lineage>
        <taxon>Eukaryota</taxon>
        <taxon>Viridiplantae</taxon>
        <taxon>Chlorophyta</taxon>
        <taxon>Chloropicophyceae</taxon>
        <taxon>Chloropicales</taxon>
        <taxon>Chloropicaceae</taxon>
        <taxon>Chloropicon</taxon>
    </lineage>
</organism>
<dbReference type="HAMAP" id="MF_00291_B">
    <property type="entry name" value="Ribosomal_uS2_B"/>
    <property type="match status" value="1"/>
</dbReference>
<dbReference type="GO" id="GO:0005763">
    <property type="term" value="C:mitochondrial small ribosomal subunit"/>
    <property type="evidence" value="ECO:0007669"/>
    <property type="project" value="TreeGrafter"/>
</dbReference>
<dbReference type="GO" id="GO:0006412">
    <property type="term" value="P:translation"/>
    <property type="evidence" value="ECO:0007669"/>
    <property type="project" value="InterPro"/>
</dbReference>
<keyword evidence="2" id="KW-0687">Ribonucleoprotein</keyword>
<dbReference type="Gene3D" id="3.40.50.10490">
    <property type="entry name" value="Glucose-6-phosphate isomerase like protein, domain 1"/>
    <property type="match status" value="1"/>
</dbReference>
<dbReference type="Pfam" id="PF00318">
    <property type="entry name" value="Ribosomal_S2"/>
    <property type="match status" value="1"/>
</dbReference>
<dbReference type="RefSeq" id="YP_009646610.1">
    <property type="nucleotide sequence ID" value="NC_042490.1"/>
</dbReference>
<geneLocation type="mitochondrion" evidence="2"/>
<evidence type="ECO:0000256" key="1">
    <source>
        <dbReference type="ARBA" id="ARBA00006242"/>
    </source>
</evidence>
<keyword evidence="2" id="KW-0689">Ribosomal protein</keyword>
<dbReference type="Gene3D" id="1.10.287.610">
    <property type="entry name" value="Helix hairpin bin"/>
    <property type="match status" value="1"/>
</dbReference>
<dbReference type="AlphaFoldDB" id="A0A4D6C462"/>
<dbReference type="GO" id="GO:0003735">
    <property type="term" value="F:structural constituent of ribosome"/>
    <property type="evidence" value="ECO:0007669"/>
    <property type="project" value="InterPro"/>
</dbReference>
<accession>A0A4D6C462</accession>
<dbReference type="InterPro" id="IPR001865">
    <property type="entry name" value="Ribosomal_uS2"/>
</dbReference>
<dbReference type="InterPro" id="IPR005706">
    <property type="entry name" value="Ribosomal_uS2_bac/mit/plastid"/>
</dbReference>